<dbReference type="InterPro" id="IPR020189">
    <property type="entry name" value="IF5A_C"/>
</dbReference>
<gene>
    <name evidence="11" type="primary">eif5a</name>
    <name evidence="13" type="ORF">EYG76_02600</name>
</gene>
<dbReference type="GO" id="GO:0003743">
    <property type="term" value="F:translation initiation factor activity"/>
    <property type="evidence" value="ECO:0007669"/>
    <property type="project" value="UniProtKB-UniRule"/>
</dbReference>
<dbReference type="AlphaFoldDB" id="A0A832YNC4"/>
<evidence type="ECO:0000256" key="3">
    <source>
        <dbReference type="ARBA" id="ARBA00006016"/>
    </source>
</evidence>
<dbReference type="SMART" id="SM01376">
    <property type="entry name" value="eIF-5a"/>
    <property type="match status" value="1"/>
</dbReference>
<accession>A0A832YNC4</accession>
<dbReference type="HAMAP" id="MF_00085">
    <property type="entry name" value="eIF_5A"/>
    <property type="match status" value="1"/>
</dbReference>
<dbReference type="CDD" id="cd04467">
    <property type="entry name" value="S1_aIF5A"/>
    <property type="match status" value="1"/>
</dbReference>
<evidence type="ECO:0000256" key="8">
    <source>
        <dbReference type="ARBA" id="ARBA00023071"/>
    </source>
</evidence>
<proteinExistence type="inferred from homology"/>
<evidence type="ECO:0000256" key="6">
    <source>
        <dbReference type="ARBA" id="ARBA00022540"/>
    </source>
</evidence>
<evidence type="ECO:0000256" key="2">
    <source>
        <dbReference type="ARBA" id="ARBA00004496"/>
    </source>
</evidence>
<evidence type="ECO:0000259" key="12">
    <source>
        <dbReference type="SMART" id="SM01376"/>
    </source>
</evidence>
<feature type="domain" description="Translation initiation factor 5A C-terminal" evidence="12">
    <location>
        <begin position="70"/>
        <end position="129"/>
    </location>
</feature>
<dbReference type="GO" id="GO:0043022">
    <property type="term" value="F:ribosome binding"/>
    <property type="evidence" value="ECO:0007669"/>
    <property type="project" value="InterPro"/>
</dbReference>
<dbReference type="InterPro" id="IPR019769">
    <property type="entry name" value="Trans_elong_IF5A_hypusine_site"/>
</dbReference>
<dbReference type="Gene3D" id="2.30.30.30">
    <property type="match status" value="1"/>
</dbReference>
<evidence type="ECO:0000256" key="11">
    <source>
        <dbReference type="HAMAP-Rule" id="MF_00085"/>
    </source>
</evidence>
<comment type="caution">
    <text evidence="13">The sequence shown here is derived from an EMBL/GenBank/DDBJ whole genome shotgun (WGS) entry which is preliminary data.</text>
</comment>
<dbReference type="GO" id="GO:0045901">
    <property type="term" value="P:positive regulation of translational elongation"/>
    <property type="evidence" value="ECO:0007669"/>
    <property type="project" value="InterPro"/>
</dbReference>
<keyword evidence="6 11" id="KW-0396">Initiation factor</keyword>
<evidence type="ECO:0000256" key="5">
    <source>
        <dbReference type="ARBA" id="ARBA00022490"/>
    </source>
</evidence>
<evidence type="ECO:0000256" key="10">
    <source>
        <dbReference type="ARBA" id="ARBA00032163"/>
    </source>
</evidence>
<dbReference type="PANTHER" id="PTHR11673">
    <property type="entry name" value="TRANSLATION INITIATION FACTOR 5A FAMILY MEMBER"/>
    <property type="match status" value="1"/>
</dbReference>
<dbReference type="InterPro" id="IPR012340">
    <property type="entry name" value="NA-bd_OB-fold"/>
</dbReference>
<reference evidence="13" key="1">
    <citation type="journal article" date="2020" name="ISME J.">
        <title>Gammaproteobacteria mediating utilization of methyl-, sulfur- and petroleum organic compounds in deep ocean hydrothermal plumes.</title>
        <authorList>
            <person name="Zhou Z."/>
            <person name="Liu Y."/>
            <person name="Pan J."/>
            <person name="Cron B.R."/>
            <person name="Toner B.M."/>
            <person name="Anantharaman K."/>
            <person name="Breier J.A."/>
            <person name="Dick G.J."/>
            <person name="Li M."/>
        </authorList>
    </citation>
    <scope>NUCLEOTIDE SEQUENCE</scope>
    <source>
        <strain evidence="13">SZUA-1385</strain>
    </source>
</reference>
<dbReference type="Pfam" id="PF21485">
    <property type="entry name" value="IF5A-like_N"/>
    <property type="match status" value="1"/>
</dbReference>
<comment type="subcellular location">
    <subcellularLocation>
        <location evidence="2 11">Cytoplasm</location>
    </subcellularLocation>
</comment>
<dbReference type="NCBIfam" id="NF003076">
    <property type="entry name" value="PRK03999.1"/>
    <property type="match status" value="1"/>
</dbReference>
<dbReference type="InterPro" id="IPR008991">
    <property type="entry name" value="Translation_prot_SH3-like_sf"/>
</dbReference>
<dbReference type="SUPFAM" id="SSF50249">
    <property type="entry name" value="Nucleic acid-binding proteins"/>
    <property type="match status" value="1"/>
</dbReference>
<dbReference type="PIRSF" id="PIRSF003025">
    <property type="entry name" value="eIF5A"/>
    <property type="match status" value="1"/>
</dbReference>
<evidence type="ECO:0000256" key="9">
    <source>
        <dbReference type="ARBA" id="ARBA00032030"/>
    </source>
</evidence>
<evidence type="ECO:0000256" key="1">
    <source>
        <dbReference type="ARBA" id="ARBA00003980"/>
    </source>
</evidence>
<dbReference type="Proteomes" id="UP000605144">
    <property type="component" value="Unassembled WGS sequence"/>
</dbReference>
<dbReference type="Gene3D" id="2.40.50.140">
    <property type="entry name" value="Nucleic acid-binding proteins"/>
    <property type="match status" value="1"/>
</dbReference>
<sequence>MPGTKPVELGSLKEGQYIIIDDVPCKIVNITKSKPGKHGGAKVRITAIGIFEPIKKEVVGPTSSRADVPLIDKRKGQVLAVMGDQVQIMDMETYETLELPMPEDVDGIDSGVEVEYFEAVGRYKITRVIGGK</sequence>
<dbReference type="PROSITE" id="PS00302">
    <property type="entry name" value="IF5A_HYPUSINE"/>
    <property type="match status" value="1"/>
</dbReference>
<dbReference type="GO" id="GO:0045905">
    <property type="term" value="P:positive regulation of translational termination"/>
    <property type="evidence" value="ECO:0007669"/>
    <property type="project" value="InterPro"/>
</dbReference>
<dbReference type="SUPFAM" id="SSF50104">
    <property type="entry name" value="Translation proteins SH3-like domain"/>
    <property type="match status" value="1"/>
</dbReference>
<evidence type="ECO:0000313" key="14">
    <source>
        <dbReference type="Proteomes" id="UP000605144"/>
    </source>
</evidence>
<evidence type="ECO:0000256" key="4">
    <source>
        <dbReference type="ARBA" id="ARBA00016327"/>
    </source>
</evidence>
<evidence type="ECO:0000313" key="13">
    <source>
        <dbReference type="EMBL" id="HIP17177.1"/>
    </source>
</evidence>
<dbReference type="EMBL" id="DQSV01000052">
    <property type="protein sequence ID" value="HIP17177.1"/>
    <property type="molecule type" value="Genomic_DNA"/>
</dbReference>
<protein>
    <recommendedName>
        <fullName evidence="4 11">Translation initiation factor 5A</fullName>
    </recommendedName>
    <alternativeName>
        <fullName evidence="10 11">Hypusine-containing protein</fullName>
    </alternativeName>
    <alternativeName>
        <fullName evidence="9 11">eIF-5A</fullName>
    </alternativeName>
</protein>
<feature type="modified residue" description="Hypusine" evidence="11">
    <location>
        <position position="37"/>
    </location>
</feature>
<comment type="similarity">
    <text evidence="3 11">Belongs to the eIF-5A family.</text>
</comment>
<evidence type="ECO:0000256" key="7">
    <source>
        <dbReference type="ARBA" id="ARBA00022917"/>
    </source>
</evidence>
<comment type="function">
    <text evidence="1 11">Functions by promoting the formation of the first peptide bond.</text>
</comment>
<keyword evidence="7 11" id="KW-0648">Protein biosynthesis</keyword>
<dbReference type="InterPro" id="IPR048670">
    <property type="entry name" value="IF5A-like_N"/>
</dbReference>
<keyword evidence="8 11" id="KW-0385">Hypusine</keyword>
<dbReference type="GO" id="GO:0003746">
    <property type="term" value="F:translation elongation factor activity"/>
    <property type="evidence" value="ECO:0007669"/>
    <property type="project" value="InterPro"/>
</dbReference>
<dbReference type="InterPro" id="IPR022847">
    <property type="entry name" value="Transl_elong_IF5A_arc"/>
</dbReference>
<dbReference type="GO" id="GO:0005737">
    <property type="term" value="C:cytoplasm"/>
    <property type="evidence" value="ECO:0007669"/>
    <property type="project" value="UniProtKB-SubCell"/>
</dbReference>
<dbReference type="GO" id="GO:0003723">
    <property type="term" value="F:RNA binding"/>
    <property type="evidence" value="ECO:0007669"/>
    <property type="project" value="InterPro"/>
</dbReference>
<keyword evidence="5 11" id="KW-0963">Cytoplasm</keyword>
<dbReference type="InterPro" id="IPR014722">
    <property type="entry name" value="Rib_uL2_dom2"/>
</dbReference>
<dbReference type="InterPro" id="IPR001884">
    <property type="entry name" value="IF5A-like"/>
</dbReference>
<organism evidence="13 14">
    <name type="scientific">Methanothermococcus okinawensis</name>
    <dbReference type="NCBI Taxonomy" id="155863"/>
    <lineage>
        <taxon>Archaea</taxon>
        <taxon>Methanobacteriati</taxon>
        <taxon>Methanobacteriota</taxon>
        <taxon>Methanomada group</taxon>
        <taxon>Methanococci</taxon>
        <taxon>Methanococcales</taxon>
        <taxon>Methanococcaceae</taxon>
        <taxon>Methanothermococcus</taxon>
    </lineage>
</organism>
<dbReference type="NCBIfam" id="TIGR00037">
    <property type="entry name" value="eIF_5A"/>
    <property type="match status" value="1"/>
</dbReference>
<name>A0A832YNC4_9EURY</name>